<protein>
    <recommendedName>
        <fullName evidence="3">AIG1-type G domain-containing protein</fullName>
    </recommendedName>
</protein>
<dbReference type="Proteomes" id="UP000676336">
    <property type="component" value="Unassembled WGS sequence"/>
</dbReference>
<comment type="similarity">
    <text evidence="1">Belongs to the TRAFAC class TrmE-Era-EngA-EngB-Septin-like GTPase superfamily. AIG1/Toc34/Toc159-like paraseptin GTPase family. IAN subfamily.</text>
</comment>
<dbReference type="EMBL" id="CAJNRG010000089">
    <property type="protein sequence ID" value="CAF1970306.1"/>
    <property type="molecule type" value="Genomic_DNA"/>
</dbReference>
<dbReference type="Proteomes" id="UP000663856">
    <property type="component" value="Unassembled WGS sequence"/>
</dbReference>
<dbReference type="InterPro" id="IPR027417">
    <property type="entry name" value="P-loop_NTPase"/>
</dbReference>
<dbReference type="Proteomes" id="UP000663855">
    <property type="component" value="Unassembled WGS sequence"/>
</dbReference>
<evidence type="ECO:0000256" key="2">
    <source>
        <dbReference type="ARBA" id="ARBA00022741"/>
    </source>
</evidence>
<evidence type="ECO:0000256" key="1">
    <source>
        <dbReference type="ARBA" id="ARBA00008535"/>
    </source>
</evidence>
<accession>A0A815BR73</accession>
<comment type="caution">
    <text evidence="4">The sequence shown here is derived from an EMBL/GenBank/DDBJ whole genome shotgun (WGS) entry which is preliminary data.</text>
</comment>
<dbReference type="GO" id="GO:0005525">
    <property type="term" value="F:GTP binding"/>
    <property type="evidence" value="ECO:0007669"/>
    <property type="project" value="InterPro"/>
</dbReference>
<evidence type="ECO:0000313" key="15">
    <source>
        <dbReference type="Proteomes" id="UP000663866"/>
    </source>
</evidence>
<dbReference type="EMBL" id="CAJOBH010004467">
    <property type="protein sequence ID" value="CAF3990911.1"/>
    <property type="molecule type" value="Genomic_DNA"/>
</dbReference>
<reference evidence="4" key="1">
    <citation type="submission" date="2021-02" db="EMBL/GenBank/DDBJ databases">
        <authorList>
            <person name="Nowell W R."/>
        </authorList>
    </citation>
    <scope>NUCLEOTIDE SEQUENCE</scope>
</reference>
<keyword evidence="2" id="KW-0547">Nucleotide-binding</keyword>
<evidence type="ECO:0000313" key="5">
    <source>
        <dbReference type="EMBL" id="CAF1282294.1"/>
    </source>
</evidence>
<dbReference type="EMBL" id="CAJNOV010007351">
    <property type="protein sequence ID" value="CAF1282294.1"/>
    <property type="molecule type" value="Genomic_DNA"/>
</dbReference>
<dbReference type="EMBL" id="CAJOBI010007018">
    <property type="protein sequence ID" value="CAF4075310.1"/>
    <property type="molecule type" value="Genomic_DNA"/>
</dbReference>
<dbReference type="EMBL" id="CAJOBJ010005442">
    <property type="protein sequence ID" value="CAF4031575.1"/>
    <property type="molecule type" value="Genomic_DNA"/>
</dbReference>
<dbReference type="Proteomes" id="UP000663824">
    <property type="component" value="Unassembled WGS sequence"/>
</dbReference>
<dbReference type="EMBL" id="CAJOBG010002122">
    <property type="protein sequence ID" value="CAF3985165.1"/>
    <property type="molecule type" value="Genomic_DNA"/>
</dbReference>
<dbReference type="InterPro" id="IPR006703">
    <property type="entry name" value="G_AIG1"/>
</dbReference>
<evidence type="ECO:0000313" key="14">
    <source>
        <dbReference type="Proteomes" id="UP000663834"/>
    </source>
</evidence>
<evidence type="ECO:0000313" key="9">
    <source>
        <dbReference type="EMBL" id="CAF3981676.1"/>
    </source>
</evidence>
<dbReference type="SUPFAM" id="SSF52540">
    <property type="entry name" value="P-loop containing nucleoside triphosphate hydrolases"/>
    <property type="match status" value="1"/>
</dbReference>
<dbReference type="Proteomes" id="UP000663887">
    <property type="component" value="Unassembled WGS sequence"/>
</dbReference>
<sequence length="283" mass="32030">MHARLFPHLAEVDLNKKQEHIKAQINEAYQTVSHHKVRKVDHKNVLLIGRTRTGKSTIKKVLVDPTTVADEMKLAAQTRTATIESYIIDDNATVLNIIDTPGLFERGSSEINLQDNKAILKTIETCIAREITKFHLVCFCASFESGVHEEDVKAMKLLIDFLGPDLTNNACLIVTRCESKNEKQRVELKHEIENDTMFKPLAGYFKKGILFSGTLDHDSWNNATDNLYYQFETVVSYREKLIDLLTNNVEPFNVTESNITAYRLAIEEQEKSGTAKSGKCNIA</sequence>
<dbReference type="AlphaFoldDB" id="A0A815BR73"/>
<evidence type="ECO:0000313" key="12">
    <source>
        <dbReference type="EMBL" id="CAF4031575.1"/>
    </source>
</evidence>
<organism evidence="4 14">
    <name type="scientific">Rotaria magnacalcarata</name>
    <dbReference type="NCBI Taxonomy" id="392030"/>
    <lineage>
        <taxon>Eukaryota</taxon>
        <taxon>Metazoa</taxon>
        <taxon>Spiralia</taxon>
        <taxon>Gnathifera</taxon>
        <taxon>Rotifera</taxon>
        <taxon>Eurotatoria</taxon>
        <taxon>Bdelloidea</taxon>
        <taxon>Philodinida</taxon>
        <taxon>Philodinidae</taxon>
        <taxon>Rotaria</taxon>
    </lineage>
</organism>
<evidence type="ECO:0000313" key="13">
    <source>
        <dbReference type="EMBL" id="CAF4075310.1"/>
    </source>
</evidence>
<dbReference type="EMBL" id="CAJOBF010001765">
    <property type="protein sequence ID" value="CAF3981676.1"/>
    <property type="molecule type" value="Genomic_DNA"/>
</dbReference>
<evidence type="ECO:0000313" key="4">
    <source>
        <dbReference type="EMBL" id="CAF1273189.1"/>
    </source>
</evidence>
<evidence type="ECO:0000313" key="7">
    <source>
        <dbReference type="EMBL" id="CAF2057588.1"/>
    </source>
</evidence>
<evidence type="ECO:0000313" key="11">
    <source>
        <dbReference type="EMBL" id="CAF3990911.1"/>
    </source>
</evidence>
<dbReference type="Gene3D" id="3.40.50.300">
    <property type="entry name" value="P-loop containing nucleotide triphosphate hydrolases"/>
    <property type="match status" value="1"/>
</dbReference>
<dbReference type="Proteomes" id="UP000681720">
    <property type="component" value="Unassembled WGS sequence"/>
</dbReference>
<dbReference type="Pfam" id="PF04548">
    <property type="entry name" value="AIG1"/>
    <property type="match status" value="1"/>
</dbReference>
<gene>
    <name evidence="11" type="ORF">BYL167_LOCUS13145</name>
    <name evidence="5" type="ORF">CJN711_LOCUS16046</name>
    <name evidence="12" type="ORF">GIL414_LOCUS13427</name>
    <name evidence="4" type="ORF">KQP761_LOCUS3395</name>
    <name evidence="8" type="ORF">MBJ925_LOCUS14969</name>
    <name evidence="10" type="ORF">OVN521_LOCUS14160</name>
    <name evidence="13" type="ORF">SMN809_LOCUS15986</name>
    <name evidence="9" type="ORF">UXM345_LOCUS15080</name>
    <name evidence="7" type="ORF">WKI299_LOCUS11468</name>
    <name evidence="6" type="ORF">XDN619_LOCUS1841</name>
</gene>
<evidence type="ECO:0000259" key="3">
    <source>
        <dbReference type="Pfam" id="PF04548"/>
    </source>
</evidence>
<evidence type="ECO:0000313" key="8">
    <source>
        <dbReference type="EMBL" id="CAF2061276.1"/>
    </source>
</evidence>
<dbReference type="Proteomes" id="UP000663866">
    <property type="component" value="Unassembled WGS sequence"/>
</dbReference>
<feature type="domain" description="AIG1-type G" evidence="3">
    <location>
        <begin position="44"/>
        <end position="190"/>
    </location>
</feature>
<dbReference type="Proteomes" id="UP000663842">
    <property type="component" value="Unassembled WGS sequence"/>
</dbReference>
<dbReference type="Proteomes" id="UP000681967">
    <property type="component" value="Unassembled WGS sequence"/>
</dbReference>
<dbReference type="EMBL" id="CAJNOW010000350">
    <property type="protein sequence ID" value="CAF1273189.1"/>
    <property type="molecule type" value="Genomic_DNA"/>
</dbReference>
<evidence type="ECO:0000313" key="6">
    <source>
        <dbReference type="EMBL" id="CAF1970306.1"/>
    </source>
</evidence>
<dbReference type="EMBL" id="CAJNRE010006993">
    <property type="protein sequence ID" value="CAF2061276.1"/>
    <property type="molecule type" value="Genomic_DNA"/>
</dbReference>
<keyword evidence="15" id="KW-1185">Reference proteome</keyword>
<evidence type="ECO:0000313" key="10">
    <source>
        <dbReference type="EMBL" id="CAF3985165.1"/>
    </source>
</evidence>
<dbReference type="Proteomes" id="UP000663834">
    <property type="component" value="Unassembled WGS sequence"/>
</dbReference>
<name>A0A815BR73_9BILA</name>
<proteinExistence type="inferred from homology"/>
<dbReference type="OrthoDB" id="425923at2759"/>
<dbReference type="EMBL" id="CAJNRF010004222">
    <property type="protein sequence ID" value="CAF2057588.1"/>
    <property type="molecule type" value="Genomic_DNA"/>
</dbReference>